<dbReference type="OrthoDB" id="978006at2"/>
<dbReference type="Proteomes" id="UP000231960">
    <property type="component" value="Unassembled WGS sequence"/>
</dbReference>
<sequence>MKRLILTFAILGFIATDEATAQVVMQRGGDMLTFSKRDDSPEVTAGSQYINDRFLSARVNEGTDLFRIRFNPYLGIMEYDKDGEIYHLTKDVNTVVEFVGSNSVTYKLYKYTDNDTEHTEYMKVVFEGEKIAFQTLEKVILKPGKTATNSYESSSQPEYKRDSDKRFMTINGKTQEFSTRTNRFIKMFDKSIQNNLKDYIKDNRIDLDKDADLVKLGRHLDGLL</sequence>
<comment type="caution">
    <text evidence="1">The sequence shown here is derived from an EMBL/GenBank/DDBJ whole genome shotgun (WGS) entry which is preliminary data.</text>
</comment>
<evidence type="ECO:0000313" key="1">
    <source>
        <dbReference type="EMBL" id="PJR04792.1"/>
    </source>
</evidence>
<dbReference type="RefSeq" id="WP_100678349.1">
    <property type="nucleotide sequence ID" value="NZ_NIPO01000001.1"/>
</dbReference>
<reference evidence="1 2" key="1">
    <citation type="submission" date="2017-06" db="EMBL/GenBank/DDBJ databases">
        <title>Description of Avrilella dinanensis gen. nov. sp. nov.</title>
        <authorList>
            <person name="Leyer C."/>
            <person name="Sassi M."/>
            <person name="Minet J."/>
            <person name="Kayal S."/>
            <person name="Cattoir V."/>
        </authorList>
    </citation>
    <scope>NUCLEOTIDE SEQUENCE [LARGE SCALE GENOMIC DNA]</scope>
    <source>
        <strain evidence="1 2">UR159</strain>
    </source>
</reference>
<dbReference type="EMBL" id="NIPO01000001">
    <property type="protein sequence ID" value="PJR04792.1"/>
    <property type="molecule type" value="Genomic_DNA"/>
</dbReference>
<gene>
    <name evidence="1" type="ORF">CDL10_09760</name>
</gene>
<evidence type="ECO:0000313" key="2">
    <source>
        <dbReference type="Proteomes" id="UP000231960"/>
    </source>
</evidence>
<name>A0A2M9R7F5_9FLAO</name>
<protein>
    <submittedName>
        <fullName evidence="1">Uncharacterized protein</fullName>
    </submittedName>
</protein>
<keyword evidence="2" id="KW-1185">Reference proteome</keyword>
<accession>A0A2M9R7F5</accession>
<organism evidence="1 2">
    <name type="scientific">Avrilella dinanensis</name>
    <dbReference type="NCBI Taxonomy" id="2008672"/>
    <lineage>
        <taxon>Bacteria</taxon>
        <taxon>Pseudomonadati</taxon>
        <taxon>Bacteroidota</taxon>
        <taxon>Flavobacteriia</taxon>
        <taxon>Flavobacteriales</taxon>
        <taxon>Flavobacteriaceae</taxon>
        <taxon>Avrilella</taxon>
    </lineage>
</organism>
<proteinExistence type="predicted"/>
<dbReference type="AlphaFoldDB" id="A0A2M9R7F5"/>